<dbReference type="Gene3D" id="3.50.50.60">
    <property type="entry name" value="FAD/NAD(P)-binding domain"/>
    <property type="match status" value="2"/>
</dbReference>
<dbReference type="Proteomes" id="UP001231924">
    <property type="component" value="Unassembled WGS sequence"/>
</dbReference>
<dbReference type="GO" id="GO:0016491">
    <property type="term" value="F:oxidoreductase activity"/>
    <property type="evidence" value="ECO:0007669"/>
    <property type="project" value="UniProtKB-KW"/>
</dbReference>
<gene>
    <name evidence="6" type="primary">crtI</name>
    <name evidence="6" type="ORF">QRT03_12935</name>
</gene>
<dbReference type="PANTHER" id="PTHR43734:SF1">
    <property type="entry name" value="PHYTOENE DESATURASE"/>
    <property type="match status" value="1"/>
</dbReference>
<dbReference type="PANTHER" id="PTHR43734">
    <property type="entry name" value="PHYTOENE DESATURASE"/>
    <property type="match status" value="1"/>
</dbReference>
<dbReference type="InterPro" id="IPR036188">
    <property type="entry name" value="FAD/NAD-bd_sf"/>
</dbReference>
<evidence type="ECO:0000313" key="6">
    <source>
        <dbReference type="EMBL" id="MDL5156866.1"/>
    </source>
</evidence>
<reference evidence="6 7" key="1">
    <citation type="submission" date="2023-06" db="EMBL/GenBank/DDBJ databases">
        <title>Actinomycetospora Odt1-22.</title>
        <authorList>
            <person name="Supong K."/>
        </authorList>
    </citation>
    <scope>NUCLEOTIDE SEQUENCE [LARGE SCALE GENOMIC DNA]</scope>
    <source>
        <strain evidence="6 7">Odt1-22</strain>
    </source>
</reference>
<keyword evidence="2 4" id="KW-0125">Carotenoid biosynthesis</keyword>
<proteinExistence type="inferred from homology"/>
<comment type="caution">
    <text evidence="6">The sequence shown here is derived from an EMBL/GenBank/DDBJ whole genome shotgun (WGS) entry which is preliminary data.</text>
</comment>
<dbReference type="EMBL" id="JASVWF010000002">
    <property type="protein sequence ID" value="MDL5156866.1"/>
    <property type="molecule type" value="Genomic_DNA"/>
</dbReference>
<evidence type="ECO:0000256" key="2">
    <source>
        <dbReference type="ARBA" id="ARBA00022746"/>
    </source>
</evidence>
<feature type="domain" description="Amine oxidase" evidence="5">
    <location>
        <begin position="14"/>
        <end position="488"/>
    </location>
</feature>
<dbReference type="Pfam" id="PF01593">
    <property type="entry name" value="Amino_oxidase"/>
    <property type="match status" value="1"/>
</dbReference>
<comment type="pathway">
    <text evidence="1 4">Carotenoid biosynthesis.</text>
</comment>
<dbReference type="InterPro" id="IPR002937">
    <property type="entry name" value="Amino_oxidase"/>
</dbReference>
<evidence type="ECO:0000256" key="4">
    <source>
        <dbReference type="RuleBase" id="RU362075"/>
    </source>
</evidence>
<dbReference type="RefSeq" id="WP_286053232.1">
    <property type="nucleotide sequence ID" value="NZ_JASVWF010000002.1"/>
</dbReference>
<organism evidence="6 7">
    <name type="scientific">Actinomycetospora termitidis</name>
    <dbReference type="NCBI Taxonomy" id="3053470"/>
    <lineage>
        <taxon>Bacteria</taxon>
        <taxon>Bacillati</taxon>
        <taxon>Actinomycetota</taxon>
        <taxon>Actinomycetes</taxon>
        <taxon>Pseudonocardiales</taxon>
        <taxon>Pseudonocardiaceae</taxon>
        <taxon>Actinomycetospora</taxon>
    </lineage>
</organism>
<sequence length="493" mass="52132">MAGGGHVVVVGAGLAGLTAALHLRGAGREVTVVERESFPGGRAGRLDLPDGRSGSFRLDTGPTVLTMPDLLEEPLTAVGEKLGDRLDLVRLDPAYHARFADGSTLEVHTDGDAMEQEIREKVSAGDAEGYRRLRAWLTELYGVQMATFIDANFDSPLDVLGRDLVRLGLLGGFGRLGPRIGRFLDDERLRRIFSFQALYAGVPPARALAAYAVIAYMDTIAGVYFPRGGVRALPQAYADAAAAAGVEFRYDTEVTALERHGGRVTAVETAGGTIPADAVVLTPDLPAVHELVGRRPRRAVPLRWSPSAFVVHLGLDRPQPDLGHHTISFGDAWASTFDEIITEGRLMRDPSLLVTRPTTTDPGLAPPGADYVSVLAPCPNLATAPDLDWDRIAPRYRDEILGVLAGRGIDVTGHVVAEHRISPADWARLGMAAGTPFSAAHTFAQTGPFRSGNRVAGLANAYLAGCGTNPGVGVPTVVVSGKLAAARVVGKGS</sequence>
<dbReference type="InterPro" id="IPR014105">
    <property type="entry name" value="Carotenoid/retinoid_OxRdtase"/>
</dbReference>
<evidence type="ECO:0000313" key="7">
    <source>
        <dbReference type="Proteomes" id="UP001231924"/>
    </source>
</evidence>
<name>A0ABT7M8T2_9PSEU</name>
<comment type="similarity">
    <text evidence="4">Belongs to the carotenoid/retinoid oxidoreductase family.</text>
</comment>
<protein>
    <submittedName>
        <fullName evidence="6">Phytoene desaturase family protein</fullName>
        <ecNumber evidence="6">1.-.-.-</ecNumber>
    </submittedName>
</protein>
<dbReference type="SUPFAM" id="SSF51905">
    <property type="entry name" value="FAD/NAD(P)-binding domain"/>
    <property type="match status" value="1"/>
</dbReference>
<keyword evidence="7" id="KW-1185">Reference proteome</keyword>
<keyword evidence="3 4" id="KW-0560">Oxidoreductase</keyword>
<evidence type="ECO:0000256" key="3">
    <source>
        <dbReference type="ARBA" id="ARBA00023002"/>
    </source>
</evidence>
<dbReference type="EC" id="1.-.-.-" evidence="6"/>
<evidence type="ECO:0000259" key="5">
    <source>
        <dbReference type="Pfam" id="PF01593"/>
    </source>
</evidence>
<evidence type="ECO:0000256" key="1">
    <source>
        <dbReference type="ARBA" id="ARBA00004829"/>
    </source>
</evidence>
<dbReference type="NCBIfam" id="TIGR02734">
    <property type="entry name" value="crtI_fam"/>
    <property type="match status" value="1"/>
</dbReference>
<accession>A0ABT7M8T2</accession>